<evidence type="ECO:0000256" key="3">
    <source>
        <dbReference type="ARBA" id="ARBA00022776"/>
    </source>
</evidence>
<evidence type="ECO:0000256" key="4">
    <source>
        <dbReference type="ARBA" id="ARBA00022786"/>
    </source>
</evidence>
<dbReference type="PANTHER" id="PTHR12558:SF9">
    <property type="entry name" value="CELL DIVISION CYCLE PROTEIN 16 HOMOLOG"/>
    <property type="match status" value="1"/>
</dbReference>
<evidence type="ECO:0000256" key="2">
    <source>
        <dbReference type="ARBA" id="ARBA00022737"/>
    </source>
</evidence>
<proteinExistence type="predicted"/>
<keyword evidence="2" id="KW-0677">Repeat</keyword>
<evidence type="ECO:0000313" key="8">
    <source>
        <dbReference type="EMBL" id="RCN45575.1"/>
    </source>
</evidence>
<reference evidence="8 9" key="1">
    <citation type="submission" date="2014-10" db="EMBL/GenBank/DDBJ databases">
        <title>Draft genome of the hookworm Ancylostoma caninum.</title>
        <authorList>
            <person name="Mitreva M."/>
        </authorList>
    </citation>
    <scope>NUCLEOTIDE SEQUENCE [LARGE SCALE GENOMIC DNA]</scope>
    <source>
        <strain evidence="8 9">Baltimore</strain>
    </source>
</reference>
<evidence type="ECO:0000256" key="5">
    <source>
        <dbReference type="ARBA" id="ARBA00022803"/>
    </source>
</evidence>
<keyword evidence="9" id="KW-1185">Reference proteome</keyword>
<organism evidence="8 9">
    <name type="scientific">Ancylostoma caninum</name>
    <name type="common">Dog hookworm</name>
    <dbReference type="NCBI Taxonomy" id="29170"/>
    <lineage>
        <taxon>Eukaryota</taxon>
        <taxon>Metazoa</taxon>
        <taxon>Ecdysozoa</taxon>
        <taxon>Nematoda</taxon>
        <taxon>Chromadorea</taxon>
        <taxon>Rhabditida</taxon>
        <taxon>Rhabditina</taxon>
        <taxon>Rhabditomorpha</taxon>
        <taxon>Strongyloidea</taxon>
        <taxon>Ancylostomatidae</taxon>
        <taxon>Ancylostomatinae</taxon>
        <taxon>Ancylostoma</taxon>
    </lineage>
</organism>
<dbReference type="SUPFAM" id="SSF48452">
    <property type="entry name" value="TPR-like"/>
    <property type="match status" value="1"/>
</dbReference>
<keyword evidence="4" id="KW-0833">Ubl conjugation pathway</keyword>
<dbReference type="GO" id="GO:0005680">
    <property type="term" value="C:anaphase-promoting complex"/>
    <property type="evidence" value="ECO:0007669"/>
    <property type="project" value="TreeGrafter"/>
</dbReference>
<gene>
    <name evidence="8" type="ORF">ANCCAN_08410</name>
</gene>
<dbReference type="OrthoDB" id="10006270at2759"/>
<evidence type="ECO:0000256" key="6">
    <source>
        <dbReference type="ARBA" id="ARBA00023306"/>
    </source>
</evidence>
<comment type="caution">
    <text evidence="8">The sequence shown here is derived from an EMBL/GenBank/DDBJ whole genome shotgun (WGS) entry which is preliminary data.</text>
</comment>
<dbReference type="GO" id="GO:0016567">
    <property type="term" value="P:protein ubiquitination"/>
    <property type="evidence" value="ECO:0007669"/>
    <property type="project" value="TreeGrafter"/>
</dbReference>
<evidence type="ECO:0000313" key="9">
    <source>
        <dbReference type="Proteomes" id="UP000252519"/>
    </source>
</evidence>
<dbReference type="STRING" id="29170.A0A368GRD2"/>
<dbReference type="Gene3D" id="1.25.40.10">
    <property type="entry name" value="Tetratricopeptide repeat domain"/>
    <property type="match status" value="1"/>
</dbReference>
<dbReference type="GO" id="GO:0045842">
    <property type="term" value="P:positive regulation of mitotic metaphase/anaphase transition"/>
    <property type="evidence" value="ECO:0007669"/>
    <property type="project" value="TreeGrafter"/>
</dbReference>
<dbReference type="InterPro" id="IPR011990">
    <property type="entry name" value="TPR-like_helical_dom_sf"/>
</dbReference>
<dbReference type="Proteomes" id="UP000252519">
    <property type="component" value="Unassembled WGS sequence"/>
</dbReference>
<dbReference type="GO" id="GO:0005737">
    <property type="term" value="C:cytoplasm"/>
    <property type="evidence" value="ECO:0007669"/>
    <property type="project" value="TreeGrafter"/>
</dbReference>
<keyword evidence="3" id="KW-0498">Mitosis</keyword>
<dbReference type="InterPro" id="IPR019734">
    <property type="entry name" value="TPR_rpt"/>
</dbReference>
<sequence length="651" mass="75020">MPSMLFADLDLDTSPWSEEGSPEDYERYKIFDESDYDSLISRYIDRGDCETATYWIDFAYARKSENGFNVVDFANYIRELTKVRQYKRISSLIQGQRLFKKHLVFAYYYVNALFHLRMYGEIVQLQIGHLMLEEDLPVKSPDSGCGLEDYFDSATEEISGEDLAALNKMMTHNKLFSALMVVYGRTFILMENREFATRCLTAAFMQDRHCLAAEELLRKYRLVPCTSRDPCYRLMKKMKKESAVGDPRQRTRQAHKLYRNGNVAETLTITSAIMEEHGLYLDCVILHANCLCYFQDWRRLFLLAHELVVSFPDHHYSWYVVAMYYFTCFNIHAARTFINKAALMRTAFGEGWIAYGHILAAESENEQALNCYYRAARILPWHYEPKMYIGMQYCRVGVRMAEDFLREASCIRSSDPVIMHERGSYYYRYNKFRTAEQFFSNALLAVIGNEEAECADSGAIINEQLDPFWQPLVANLGHVSRRLGKYKESIDFHNKALLMNPMDWHSMASMAMSYACLGETNIATRYFAKALARAPYNGMIRNALDKLSQLENDYLDYTDFKTTASTTTSDLERVFAERAASRIDVQKSLVVKRCKKSLSETMRMRIASKKYRQDLARINSRKKHAESSETVFPVGVGAGSTVGTASGDAGV</sequence>
<evidence type="ECO:0000256" key="7">
    <source>
        <dbReference type="PROSITE-ProRule" id="PRU00339"/>
    </source>
</evidence>
<dbReference type="GO" id="GO:0051301">
    <property type="term" value="P:cell division"/>
    <property type="evidence" value="ECO:0007669"/>
    <property type="project" value="UniProtKB-KW"/>
</dbReference>
<dbReference type="PANTHER" id="PTHR12558">
    <property type="entry name" value="CELL DIVISION CYCLE 16,23,27"/>
    <property type="match status" value="1"/>
</dbReference>
<feature type="repeat" description="TPR" evidence="7">
    <location>
        <begin position="470"/>
        <end position="503"/>
    </location>
</feature>
<dbReference type="GO" id="GO:0031145">
    <property type="term" value="P:anaphase-promoting complex-dependent catabolic process"/>
    <property type="evidence" value="ECO:0007669"/>
    <property type="project" value="TreeGrafter"/>
</dbReference>
<dbReference type="PROSITE" id="PS50005">
    <property type="entry name" value="TPR"/>
    <property type="match status" value="1"/>
</dbReference>
<keyword evidence="1" id="KW-0132">Cell division</keyword>
<name>A0A368GRD2_ANCCA</name>
<dbReference type="SMART" id="SM00028">
    <property type="entry name" value="TPR"/>
    <property type="match status" value="4"/>
</dbReference>
<dbReference type="AlphaFoldDB" id="A0A368GRD2"/>
<protein>
    <submittedName>
        <fullName evidence="8">Tetratricopeptide repeat protein</fullName>
    </submittedName>
</protein>
<dbReference type="EMBL" id="JOJR01000098">
    <property type="protein sequence ID" value="RCN45575.1"/>
    <property type="molecule type" value="Genomic_DNA"/>
</dbReference>
<evidence type="ECO:0000256" key="1">
    <source>
        <dbReference type="ARBA" id="ARBA00022618"/>
    </source>
</evidence>
<keyword evidence="6" id="KW-0131">Cell cycle</keyword>
<keyword evidence="5 7" id="KW-0802">TPR repeat</keyword>
<accession>A0A368GRD2</accession>